<comment type="caution">
    <text evidence="2">The sequence shown here is derived from an EMBL/GenBank/DDBJ whole genome shotgun (WGS) entry which is preliminary data.</text>
</comment>
<sequence length="129" mass="14057">MSGACGVRISFQSQRFKSKAGECRIEPLERGSPGSRVRSGKWSGPCGCEGWSQQMWAAQRHCFFTSKFSDLTQDIMDLDSGYTTHVATQCTVGSLWAVESLQDKEYEPSVFPPPINGEGKSTPGGDVEA</sequence>
<protein>
    <submittedName>
        <fullName evidence="2">Uncharacterized protein</fullName>
    </submittedName>
</protein>
<organism evidence="2 3">
    <name type="scientific">Araneus ventricosus</name>
    <name type="common">Orbweaver spider</name>
    <name type="synonym">Epeira ventricosa</name>
    <dbReference type="NCBI Taxonomy" id="182803"/>
    <lineage>
        <taxon>Eukaryota</taxon>
        <taxon>Metazoa</taxon>
        <taxon>Ecdysozoa</taxon>
        <taxon>Arthropoda</taxon>
        <taxon>Chelicerata</taxon>
        <taxon>Arachnida</taxon>
        <taxon>Araneae</taxon>
        <taxon>Araneomorphae</taxon>
        <taxon>Entelegynae</taxon>
        <taxon>Araneoidea</taxon>
        <taxon>Araneidae</taxon>
        <taxon>Araneus</taxon>
    </lineage>
</organism>
<dbReference type="EMBL" id="BGPR01044920">
    <property type="protein sequence ID" value="GBO21774.1"/>
    <property type="molecule type" value="Genomic_DNA"/>
</dbReference>
<evidence type="ECO:0000313" key="3">
    <source>
        <dbReference type="Proteomes" id="UP000499080"/>
    </source>
</evidence>
<keyword evidence="3" id="KW-1185">Reference proteome</keyword>
<dbReference type="AlphaFoldDB" id="A0A4Y2VBK4"/>
<gene>
    <name evidence="2" type="ORF">AVEN_261445_1</name>
</gene>
<name>A0A4Y2VBK4_ARAVE</name>
<evidence type="ECO:0000313" key="2">
    <source>
        <dbReference type="EMBL" id="GBO21774.1"/>
    </source>
</evidence>
<dbReference type="Proteomes" id="UP000499080">
    <property type="component" value="Unassembled WGS sequence"/>
</dbReference>
<feature type="region of interest" description="Disordered" evidence="1">
    <location>
        <begin position="107"/>
        <end position="129"/>
    </location>
</feature>
<evidence type="ECO:0000256" key="1">
    <source>
        <dbReference type="SAM" id="MobiDB-lite"/>
    </source>
</evidence>
<accession>A0A4Y2VBK4</accession>
<proteinExistence type="predicted"/>
<reference evidence="2 3" key="1">
    <citation type="journal article" date="2019" name="Sci. Rep.">
        <title>Orb-weaving spider Araneus ventricosus genome elucidates the spidroin gene catalogue.</title>
        <authorList>
            <person name="Kono N."/>
            <person name="Nakamura H."/>
            <person name="Ohtoshi R."/>
            <person name="Moran D.A.P."/>
            <person name="Shinohara A."/>
            <person name="Yoshida Y."/>
            <person name="Fujiwara M."/>
            <person name="Mori M."/>
            <person name="Tomita M."/>
            <person name="Arakawa K."/>
        </authorList>
    </citation>
    <scope>NUCLEOTIDE SEQUENCE [LARGE SCALE GENOMIC DNA]</scope>
</reference>